<dbReference type="KEGG" id="aup:AsAng_0022420"/>
<dbReference type="AlphaFoldDB" id="A0A915YEA2"/>
<proteinExistence type="predicted"/>
<keyword evidence="2" id="KW-1185">Reference proteome</keyword>
<name>A0A915YEA2_9BACT</name>
<gene>
    <name evidence="1" type="ORF">AsAng_0022420</name>
</gene>
<evidence type="ECO:0000313" key="2">
    <source>
        <dbReference type="Proteomes" id="UP001060919"/>
    </source>
</evidence>
<dbReference type="RefSeq" id="WP_264792692.1">
    <property type="nucleotide sequence ID" value="NZ_AP026867.1"/>
</dbReference>
<organism evidence="1 2">
    <name type="scientific">Aureispira anguillae</name>
    <dbReference type="NCBI Taxonomy" id="2864201"/>
    <lineage>
        <taxon>Bacteria</taxon>
        <taxon>Pseudomonadati</taxon>
        <taxon>Bacteroidota</taxon>
        <taxon>Saprospiria</taxon>
        <taxon>Saprospirales</taxon>
        <taxon>Saprospiraceae</taxon>
        <taxon>Aureispira</taxon>
    </lineage>
</organism>
<sequence length="109" mass="13374">MMNKKWDWYESKYHLAEIIIPILEAYKKEYNLEGRSIPSWLLDKEKKTLTNHEIEKLQKHWNEELDKMILAFKQILNYKISFDSNLGYDENKIQDGLNLFSKYFMHLWD</sequence>
<dbReference type="Proteomes" id="UP001060919">
    <property type="component" value="Chromosome"/>
</dbReference>
<dbReference type="EMBL" id="AP026867">
    <property type="protein sequence ID" value="BDS11528.1"/>
    <property type="molecule type" value="Genomic_DNA"/>
</dbReference>
<reference evidence="1" key="1">
    <citation type="submission" date="2022-09" db="EMBL/GenBank/DDBJ databases">
        <title>Aureispira anguillicida sp. nov., isolated from Leptocephalus of Japanese eel Anguilla japonica.</title>
        <authorList>
            <person name="Yuasa K."/>
            <person name="Mekata T."/>
            <person name="Ikunari K."/>
        </authorList>
    </citation>
    <scope>NUCLEOTIDE SEQUENCE</scope>
    <source>
        <strain evidence="1">EL160426</strain>
    </source>
</reference>
<accession>A0A915YEA2</accession>
<protein>
    <submittedName>
        <fullName evidence="1">Uncharacterized protein</fullName>
    </submittedName>
</protein>
<evidence type="ECO:0000313" key="1">
    <source>
        <dbReference type="EMBL" id="BDS11528.1"/>
    </source>
</evidence>